<dbReference type="AlphaFoldDB" id="A0A081FVS5"/>
<dbReference type="InterPro" id="IPR014438">
    <property type="entry name" value="Glucan_biosyn_MdoG/MdoD"/>
</dbReference>
<evidence type="ECO:0000256" key="4">
    <source>
        <dbReference type="ARBA" id="ARBA00022729"/>
    </source>
</evidence>
<dbReference type="PANTHER" id="PTHR30504">
    <property type="entry name" value="GLUCANS BIOSYNTHESIS PROTEIN"/>
    <property type="match status" value="1"/>
</dbReference>
<sequence>MNPTATVSPSVSSRRTGVFQPLLACLLLLSSAFAQQATAAVQFAKTGPFDRDTVQEIARELARRPFKTTPTAIPESIKGLTYDQYRAIRYRPEKAIWADEDVPYRMQMFHRGFYYSEPVEIALVEGDKATHLAYDPEQFTLDNRFEFNLPLEDIGYAGLRLHTPLNTSNIWDELVVFQGASYFRSLGRDQVYGLSARGLALKTGAAEGEEFPVFKAFWVEKPTNLANSIVVHALLDSKSTTGAYRFTIRPGVNTVMDVQATLFPRVTLTKVGLAPGTSMYYFSLNGREQIDDFRPEVHDSDGLLMVNGRGERLWRPLANPASLQISAFVDTSPIGFGLIQRNRNYVQYQDLEAHYEKRPSLWVEPLGDWGRGAVVLTEIPTNAEIHDNIVAFWQPAEPIAAGSQYSYSYRLTWGVEPRLQPGEVRVQATRSGRADVANSTQRRLFVIDYNIPVPSEDKPNSLPTARLFSSAGTTRNLVVRENPANNGYRVSFEFDPQEEKLSELRLELNFLDQRPSETWLYRWTAR</sequence>
<evidence type="ECO:0000259" key="7">
    <source>
        <dbReference type="Pfam" id="PF04349"/>
    </source>
</evidence>
<comment type="similarity">
    <text evidence="3">Belongs to the OpgD/OpgG family.</text>
</comment>
<name>A0A081FVS5_9GAMM</name>
<dbReference type="FunFam" id="2.70.98.10:FF:000001">
    <property type="entry name" value="Glucans biosynthesis protein G"/>
    <property type="match status" value="1"/>
</dbReference>
<dbReference type="InterPro" id="IPR011013">
    <property type="entry name" value="Gal_mutarotase_sf_dom"/>
</dbReference>
<protein>
    <submittedName>
        <fullName evidence="8">Glucans biosynthesis protein G</fullName>
    </submittedName>
</protein>
<accession>A0A081FVS5</accession>
<dbReference type="InterPro" id="IPR013783">
    <property type="entry name" value="Ig-like_fold"/>
</dbReference>
<dbReference type="GO" id="GO:0051274">
    <property type="term" value="P:beta-glucan biosynthetic process"/>
    <property type="evidence" value="ECO:0007669"/>
    <property type="project" value="TreeGrafter"/>
</dbReference>
<dbReference type="PATRIC" id="fig|1232683.4.peg.3052"/>
<evidence type="ECO:0000313" key="9">
    <source>
        <dbReference type="Proteomes" id="UP000028252"/>
    </source>
</evidence>
<organism evidence="8 9">
    <name type="scientific">Marinobacterium lacunae</name>
    <dbReference type="NCBI Taxonomy" id="1232683"/>
    <lineage>
        <taxon>Bacteria</taxon>
        <taxon>Pseudomonadati</taxon>
        <taxon>Pseudomonadota</taxon>
        <taxon>Gammaproteobacteria</taxon>
        <taxon>Oceanospirillales</taxon>
        <taxon>Oceanospirillaceae</taxon>
        <taxon>Marinobacterium</taxon>
    </lineage>
</organism>
<evidence type="ECO:0000256" key="3">
    <source>
        <dbReference type="ARBA" id="ARBA00009284"/>
    </source>
</evidence>
<dbReference type="STRING" id="1232683.ADIMK_3102"/>
<feature type="signal peptide" evidence="6">
    <location>
        <begin position="1"/>
        <end position="39"/>
    </location>
</feature>
<gene>
    <name evidence="8" type="ORF">ADIMK_3102</name>
</gene>
<comment type="subcellular location">
    <subcellularLocation>
        <location evidence="1">Periplasm</location>
    </subcellularLocation>
</comment>
<feature type="domain" description="Glucan biosynthesis periplasmic MdoG C-terminal" evidence="7">
    <location>
        <begin position="49"/>
        <end position="523"/>
    </location>
</feature>
<keyword evidence="9" id="KW-1185">Reference proteome</keyword>
<dbReference type="GO" id="GO:0030246">
    <property type="term" value="F:carbohydrate binding"/>
    <property type="evidence" value="ECO:0007669"/>
    <property type="project" value="InterPro"/>
</dbReference>
<feature type="chain" id="PRO_5001757340" evidence="6">
    <location>
        <begin position="40"/>
        <end position="526"/>
    </location>
</feature>
<evidence type="ECO:0000313" key="8">
    <source>
        <dbReference type="EMBL" id="KEA62630.1"/>
    </source>
</evidence>
<dbReference type="InterPro" id="IPR014756">
    <property type="entry name" value="Ig_E-set"/>
</dbReference>
<dbReference type="SUPFAM" id="SSF81296">
    <property type="entry name" value="E set domains"/>
    <property type="match status" value="1"/>
</dbReference>
<dbReference type="SUPFAM" id="SSF74650">
    <property type="entry name" value="Galactose mutarotase-like"/>
    <property type="match status" value="1"/>
</dbReference>
<dbReference type="Gene3D" id="2.60.40.10">
    <property type="entry name" value="Immunoglobulins"/>
    <property type="match status" value="1"/>
</dbReference>
<dbReference type="OrthoDB" id="335750at2"/>
<dbReference type="Pfam" id="PF04349">
    <property type="entry name" value="MdoG"/>
    <property type="match status" value="1"/>
</dbReference>
<comment type="caution">
    <text evidence="8">The sequence shown here is derived from an EMBL/GenBank/DDBJ whole genome shotgun (WGS) entry which is preliminary data.</text>
</comment>
<dbReference type="EMBL" id="JMQN01000047">
    <property type="protein sequence ID" value="KEA62630.1"/>
    <property type="molecule type" value="Genomic_DNA"/>
</dbReference>
<dbReference type="PANTHER" id="PTHR30504:SF2">
    <property type="entry name" value="GLUCANS BIOSYNTHESIS PROTEIN G"/>
    <property type="match status" value="1"/>
</dbReference>
<dbReference type="GO" id="GO:0003824">
    <property type="term" value="F:catalytic activity"/>
    <property type="evidence" value="ECO:0007669"/>
    <property type="project" value="InterPro"/>
</dbReference>
<dbReference type="PIRSF" id="PIRSF006281">
    <property type="entry name" value="MdoG"/>
    <property type="match status" value="1"/>
</dbReference>
<dbReference type="eggNOG" id="COG3131">
    <property type="taxonomic scope" value="Bacteria"/>
</dbReference>
<dbReference type="UniPathway" id="UPA00637"/>
<dbReference type="Gene3D" id="2.70.98.10">
    <property type="match status" value="1"/>
</dbReference>
<dbReference type="Proteomes" id="UP000028252">
    <property type="component" value="Unassembled WGS sequence"/>
</dbReference>
<dbReference type="InterPro" id="IPR014718">
    <property type="entry name" value="GH-type_carb-bd"/>
</dbReference>
<dbReference type="GO" id="GO:0030288">
    <property type="term" value="C:outer membrane-bounded periplasmic space"/>
    <property type="evidence" value="ECO:0007669"/>
    <property type="project" value="TreeGrafter"/>
</dbReference>
<dbReference type="InterPro" id="IPR007444">
    <property type="entry name" value="Glucan_biosyn_MdoG_C"/>
</dbReference>
<keyword evidence="4 6" id="KW-0732">Signal</keyword>
<dbReference type="RefSeq" id="WP_036190134.1">
    <property type="nucleotide sequence ID" value="NZ_JMQN01000047.1"/>
</dbReference>
<evidence type="ECO:0000256" key="6">
    <source>
        <dbReference type="SAM" id="SignalP"/>
    </source>
</evidence>
<evidence type="ECO:0000256" key="2">
    <source>
        <dbReference type="ARBA" id="ARBA00005001"/>
    </source>
</evidence>
<proteinExistence type="inferred from homology"/>
<evidence type="ECO:0000256" key="1">
    <source>
        <dbReference type="ARBA" id="ARBA00004418"/>
    </source>
</evidence>
<evidence type="ECO:0000256" key="5">
    <source>
        <dbReference type="ARBA" id="ARBA00022764"/>
    </source>
</evidence>
<keyword evidence="5" id="KW-0574">Periplasm</keyword>
<comment type="pathway">
    <text evidence="2">Glycan metabolism; osmoregulated periplasmic glucan (OPG) biosynthesis.</text>
</comment>
<reference evidence="8 9" key="1">
    <citation type="submission" date="2014-04" db="EMBL/GenBank/DDBJ databases">
        <title>Marinobacterium kochiensis sp. nov., isolated from sediment sample collected from Kochi backwaters in Kerala, India.</title>
        <authorList>
            <person name="Singh A."/>
            <person name="Pinnaka A.K."/>
        </authorList>
    </citation>
    <scope>NUCLEOTIDE SEQUENCE [LARGE SCALE GENOMIC DNA]</scope>
    <source>
        <strain evidence="8 9">AK27</strain>
    </source>
</reference>